<proteinExistence type="inferred from homology"/>
<dbReference type="GO" id="GO:0015648">
    <property type="term" value="F:lipid-linked peptidoglycan transporter activity"/>
    <property type="evidence" value="ECO:0007669"/>
    <property type="project" value="UniProtKB-UniRule"/>
</dbReference>
<comment type="similarity">
    <text evidence="8 9">Belongs to the MurJ/MviN family.</text>
</comment>
<keyword evidence="2 8" id="KW-1003">Cell membrane</keyword>
<evidence type="ECO:0000256" key="8">
    <source>
        <dbReference type="HAMAP-Rule" id="MF_02078"/>
    </source>
</evidence>
<evidence type="ECO:0000256" key="6">
    <source>
        <dbReference type="ARBA" id="ARBA00022989"/>
    </source>
</evidence>
<reference evidence="10 11" key="1">
    <citation type="submission" date="2019-03" db="EMBL/GenBank/DDBJ databases">
        <title>Genomic Encyclopedia of Type Strains, Phase IV (KMG-IV): sequencing the most valuable type-strain genomes for metagenomic binning, comparative biology and taxonomic classification.</title>
        <authorList>
            <person name="Goeker M."/>
        </authorList>
    </citation>
    <scope>NUCLEOTIDE SEQUENCE [LARGE SCALE GENOMIC DNA]</scope>
    <source>
        <strain evidence="10 11">DSM 24455</strain>
    </source>
</reference>
<sequence>MSKAKLAKAATLIMVVTFISKAVGFLRDTLIASSFGATYQTDAYNMAISIPEILFAILSLAITTTFIPILSESYNSRGKEDMFQFFNNIMNLIVIISLIFSVLGWIFAPQLVSVIAPKFTGEKYELTVVLVKISILNLVFMSLTAGYTALLQTFDDFLAPAFVGIMLNFPIIIYILLGARGGVVGLTIATVIGNVLKVVVQLPWMFKHGYRFKWIINLKDKRVNRIIMLILPVIVGAGANQLNAIIDKTIGSGLPDGSIAALNFASRITDVVYVTFATAVVTVVYPALSREGSNKNFDEFKLYITRAVNNINLIMIPCTAGLIILSIPVVTILFKHGVFDDRAVMMTSTALIFFSIGIPFYGVRDVFNRGLYALKDTKTSTINGLIGIGINIILNFTLVRFMGLGGLALATSIAAIVTTFLLLRSLRNRIGGINGREILITTGKIVLSSIIMGICVYFIYSIISIRITGFSGVLTGFILSSFAGLVIYAAELKFLRVNEFNTVYEKVKKKIMGGRI</sequence>
<protein>
    <recommendedName>
        <fullName evidence="8">Probable lipid II flippase MurJ</fullName>
    </recommendedName>
</protein>
<evidence type="ECO:0000313" key="10">
    <source>
        <dbReference type="EMBL" id="TDT50827.1"/>
    </source>
</evidence>
<keyword evidence="3 8" id="KW-0812">Transmembrane</keyword>
<dbReference type="GO" id="GO:0071555">
    <property type="term" value="P:cell wall organization"/>
    <property type="evidence" value="ECO:0007669"/>
    <property type="project" value="UniProtKB-UniRule"/>
</dbReference>
<comment type="caution">
    <text evidence="10">The sequence shown here is derived from an EMBL/GenBank/DDBJ whole genome shotgun (WGS) entry which is preliminary data.</text>
</comment>
<feature type="transmembrane region" description="Helical" evidence="8">
    <location>
        <begin position="226"/>
        <end position="246"/>
    </location>
</feature>
<feature type="transmembrane region" description="Helical" evidence="8">
    <location>
        <begin position="89"/>
        <end position="108"/>
    </location>
</feature>
<feature type="transmembrane region" description="Helical" evidence="8">
    <location>
        <begin position="469"/>
        <end position="490"/>
    </location>
</feature>
<dbReference type="CDD" id="cd13123">
    <property type="entry name" value="MATE_MurJ_like"/>
    <property type="match status" value="1"/>
</dbReference>
<dbReference type="PRINTS" id="PR01806">
    <property type="entry name" value="VIRFACTRMVIN"/>
</dbReference>
<feature type="transmembrane region" description="Helical" evidence="8">
    <location>
        <begin position="407"/>
        <end position="426"/>
    </location>
</feature>
<keyword evidence="8 9" id="KW-0961">Cell wall biogenesis/degradation</keyword>
<dbReference type="PANTHER" id="PTHR47019:SF1">
    <property type="entry name" value="LIPID II FLIPPASE MURJ"/>
    <property type="match status" value="1"/>
</dbReference>
<keyword evidence="4 8" id="KW-0133">Cell shape</keyword>
<keyword evidence="6 8" id="KW-1133">Transmembrane helix</keyword>
<keyword evidence="5 8" id="KW-0573">Peptidoglycan synthesis</keyword>
<feature type="transmembrane region" description="Helical" evidence="8">
    <location>
        <begin position="271"/>
        <end position="288"/>
    </location>
</feature>
<dbReference type="Proteomes" id="UP000295325">
    <property type="component" value="Unassembled WGS sequence"/>
</dbReference>
<evidence type="ECO:0000256" key="5">
    <source>
        <dbReference type="ARBA" id="ARBA00022984"/>
    </source>
</evidence>
<keyword evidence="11" id="KW-1185">Reference proteome</keyword>
<evidence type="ECO:0000256" key="1">
    <source>
        <dbReference type="ARBA" id="ARBA00004651"/>
    </source>
</evidence>
<evidence type="ECO:0000256" key="2">
    <source>
        <dbReference type="ARBA" id="ARBA00022475"/>
    </source>
</evidence>
<feature type="transmembrane region" description="Helical" evidence="8">
    <location>
        <begin position="382"/>
        <end position="401"/>
    </location>
</feature>
<dbReference type="GO" id="GO:0034204">
    <property type="term" value="P:lipid translocation"/>
    <property type="evidence" value="ECO:0007669"/>
    <property type="project" value="TreeGrafter"/>
</dbReference>
<dbReference type="GO" id="GO:0005886">
    <property type="term" value="C:plasma membrane"/>
    <property type="evidence" value="ECO:0007669"/>
    <property type="project" value="UniProtKB-SubCell"/>
</dbReference>
<gene>
    <name evidence="8" type="primary">murJ</name>
    <name evidence="10" type="ORF">EDD71_12440</name>
</gene>
<feature type="transmembrane region" description="Helical" evidence="8">
    <location>
        <begin position="438"/>
        <end position="463"/>
    </location>
</feature>
<dbReference type="UniPathway" id="UPA00219"/>
<dbReference type="NCBIfam" id="TIGR01695">
    <property type="entry name" value="murJ_mviN"/>
    <property type="match status" value="1"/>
</dbReference>
<dbReference type="GO" id="GO:0009252">
    <property type="term" value="P:peptidoglycan biosynthetic process"/>
    <property type="evidence" value="ECO:0007669"/>
    <property type="project" value="UniProtKB-UniRule"/>
</dbReference>
<feature type="transmembrane region" description="Helical" evidence="8">
    <location>
        <begin position="183"/>
        <end position="206"/>
    </location>
</feature>
<dbReference type="InterPro" id="IPR051050">
    <property type="entry name" value="Lipid_II_flippase_MurJ/MviN"/>
</dbReference>
<keyword evidence="7 8" id="KW-0472">Membrane</keyword>
<evidence type="ECO:0000256" key="7">
    <source>
        <dbReference type="ARBA" id="ARBA00023136"/>
    </source>
</evidence>
<evidence type="ECO:0000256" key="9">
    <source>
        <dbReference type="PIRNR" id="PIRNR002869"/>
    </source>
</evidence>
<dbReference type="PIRSF" id="PIRSF002869">
    <property type="entry name" value="MviN"/>
    <property type="match status" value="1"/>
</dbReference>
<dbReference type="EMBL" id="SOAZ01000024">
    <property type="protein sequence ID" value="TDT50827.1"/>
    <property type="molecule type" value="Genomic_DNA"/>
</dbReference>
<name>A0A4V3ERZ9_9CLOT</name>
<comment type="subcellular location">
    <subcellularLocation>
        <location evidence="1 8">Cell membrane</location>
        <topology evidence="1 8">Multi-pass membrane protein</topology>
    </subcellularLocation>
</comment>
<keyword evidence="8 9" id="KW-0813">Transport</keyword>
<feature type="transmembrane region" description="Helical" evidence="8">
    <location>
        <begin position="157"/>
        <end position="177"/>
    </location>
</feature>
<dbReference type="GO" id="GO:0008360">
    <property type="term" value="P:regulation of cell shape"/>
    <property type="evidence" value="ECO:0007669"/>
    <property type="project" value="UniProtKB-UniRule"/>
</dbReference>
<comment type="function">
    <text evidence="8 9">Involved in peptidoglycan biosynthesis. Transports lipid-linked peptidoglycan precursors from the inner to the outer leaflet of the cytoplasmic membrane.</text>
</comment>
<dbReference type="HAMAP" id="MF_02078">
    <property type="entry name" value="MurJ_MviN"/>
    <property type="match status" value="1"/>
</dbReference>
<dbReference type="AlphaFoldDB" id="A0A4V3ERZ9"/>
<feature type="transmembrane region" description="Helical" evidence="8">
    <location>
        <begin position="128"/>
        <end position="150"/>
    </location>
</feature>
<accession>A0A4V3ERZ9</accession>
<dbReference type="InterPro" id="IPR004268">
    <property type="entry name" value="MurJ"/>
</dbReference>
<feature type="transmembrane region" description="Helical" evidence="8">
    <location>
        <begin position="343"/>
        <end position="361"/>
    </location>
</feature>
<dbReference type="Pfam" id="PF03023">
    <property type="entry name" value="MurJ"/>
    <property type="match status" value="1"/>
</dbReference>
<evidence type="ECO:0000313" key="11">
    <source>
        <dbReference type="Proteomes" id="UP000295325"/>
    </source>
</evidence>
<feature type="transmembrane region" description="Helical" evidence="8">
    <location>
        <begin position="309"/>
        <end position="331"/>
    </location>
</feature>
<feature type="transmembrane region" description="Helical" evidence="8">
    <location>
        <begin position="48"/>
        <end position="69"/>
    </location>
</feature>
<evidence type="ECO:0000256" key="3">
    <source>
        <dbReference type="ARBA" id="ARBA00022692"/>
    </source>
</evidence>
<dbReference type="OrthoDB" id="9804143at2"/>
<dbReference type="RefSeq" id="WP_133628977.1">
    <property type="nucleotide sequence ID" value="NZ_SOAZ01000024.1"/>
</dbReference>
<evidence type="ECO:0000256" key="4">
    <source>
        <dbReference type="ARBA" id="ARBA00022960"/>
    </source>
</evidence>
<dbReference type="PANTHER" id="PTHR47019">
    <property type="entry name" value="LIPID II FLIPPASE MURJ"/>
    <property type="match status" value="1"/>
</dbReference>
<comment type="pathway">
    <text evidence="8">Cell wall biogenesis; peptidoglycan biosynthesis.</text>
</comment>
<organism evidence="10 11">
    <name type="scientific">Fonticella tunisiensis</name>
    <dbReference type="NCBI Taxonomy" id="1096341"/>
    <lineage>
        <taxon>Bacteria</taxon>
        <taxon>Bacillati</taxon>
        <taxon>Bacillota</taxon>
        <taxon>Clostridia</taxon>
        <taxon>Eubacteriales</taxon>
        <taxon>Clostridiaceae</taxon>
        <taxon>Fonticella</taxon>
    </lineage>
</organism>